<evidence type="ECO:0000256" key="1">
    <source>
        <dbReference type="SAM" id="MobiDB-lite"/>
    </source>
</evidence>
<dbReference type="STRING" id="1789224.BFG52_06390"/>
<gene>
    <name evidence="3" type="ORF">BFG52_06390</name>
</gene>
<feature type="region of interest" description="Disordered" evidence="1">
    <location>
        <begin position="47"/>
        <end position="92"/>
    </location>
</feature>
<dbReference type="EMBL" id="CP016895">
    <property type="protein sequence ID" value="AOA58016.1"/>
    <property type="molecule type" value="Genomic_DNA"/>
</dbReference>
<feature type="compositionally biased region" description="Low complexity" evidence="1">
    <location>
        <begin position="72"/>
        <end position="84"/>
    </location>
</feature>
<accession>A0A1B2LYL3</accession>
<feature type="signal peptide" evidence="2">
    <location>
        <begin position="1"/>
        <end position="19"/>
    </location>
</feature>
<evidence type="ECO:0000256" key="2">
    <source>
        <dbReference type="SAM" id="SignalP"/>
    </source>
</evidence>
<name>A0A1B2LYL3_9GAMM</name>
<feature type="chain" id="PRO_5008539904" description="Internalin" evidence="2">
    <location>
        <begin position="20"/>
        <end position="92"/>
    </location>
</feature>
<proteinExistence type="predicted"/>
<feature type="compositionally biased region" description="Basic and acidic residues" evidence="1">
    <location>
        <begin position="56"/>
        <end position="71"/>
    </location>
</feature>
<evidence type="ECO:0008006" key="5">
    <source>
        <dbReference type="Google" id="ProtNLM"/>
    </source>
</evidence>
<keyword evidence="2" id="KW-0732">Signal</keyword>
<dbReference type="AlphaFoldDB" id="A0A1B2LYL3"/>
<dbReference type="PROSITE" id="PS51257">
    <property type="entry name" value="PROKAR_LIPOPROTEIN"/>
    <property type="match status" value="1"/>
</dbReference>
<sequence>MKFKVLIAALCIAPLALMACSKQDKTPAAGQSSSEVEVVVETTEQITPQQQAAIDAIDKPELDEKNTDVPAEKANAPAEPATAADESEAAAH</sequence>
<evidence type="ECO:0000313" key="4">
    <source>
        <dbReference type="Proteomes" id="UP000093391"/>
    </source>
</evidence>
<dbReference type="KEGG" id="ala:BFG52_06390"/>
<protein>
    <recommendedName>
        <fullName evidence="5">Internalin</fullName>
    </recommendedName>
</protein>
<reference evidence="3 4" key="1">
    <citation type="submission" date="2016-08" db="EMBL/GenBank/DDBJ databases">
        <authorList>
            <person name="Seilhamer J.J."/>
        </authorList>
    </citation>
    <scope>NUCLEOTIDE SEQUENCE [LARGE SCALE GENOMIC DNA]</scope>
    <source>
        <strain evidence="3 4">BRTC-1</strain>
    </source>
</reference>
<keyword evidence="4" id="KW-1185">Reference proteome</keyword>
<dbReference type="Proteomes" id="UP000093391">
    <property type="component" value="Chromosome"/>
</dbReference>
<organism evidence="3 4">
    <name type="scientific">Acinetobacter larvae</name>
    <dbReference type="NCBI Taxonomy" id="1789224"/>
    <lineage>
        <taxon>Bacteria</taxon>
        <taxon>Pseudomonadati</taxon>
        <taxon>Pseudomonadota</taxon>
        <taxon>Gammaproteobacteria</taxon>
        <taxon>Moraxellales</taxon>
        <taxon>Moraxellaceae</taxon>
        <taxon>Acinetobacter</taxon>
    </lineage>
</organism>
<dbReference type="RefSeq" id="WP_067553727.1">
    <property type="nucleotide sequence ID" value="NZ_CP016895.1"/>
</dbReference>
<evidence type="ECO:0000313" key="3">
    <source>
        <dbReference type="EMBL" id="AOA58016.1"/>
    </source>
</evidence>